<gene>
    <name evidence="1" type="ORF">S01H4_17881</name>
</gene>
<evidence type="ECO:0000313" key="1">
    <source>
        <dbReference type="EMBL" id="GAG65422.1"/>
    </source>
</evidence>
<dbReference type="EMBL" id="BART01007898">
    <property type="protein sequence ID" value="GAG65422.1"/>
    <property type="molecule type" value="Genomic_DNA"/>
</dbReference>
<name>X1A5F4_9ZZZZ</name>
<dbReference type="AlphaFoldDB" id="X1A5F4"/>
<sequence>MGIYGVLMLFYGSERWGIWNERSLDLKELMFWLQCDELPWP</sequence>
<reference evidence="1" key="1">
    <citation type="journal article" date="2014" name="Front. Microbiol.">
        <title>High frequency of phylogenetically diverse reductive dehalogenase-homologous genes in deep subseafloor sedimentary metagenomes.</title>
        <authorList>
            <person name="Kawai M."/>
            <person name="Futagami T."/>
            <person name="Toyoda A."/>
            <person name="Takaki Y."/>
            <person name="Nishi S."/>
            <person name="Hori S."/>
            <person name="Arai W."/>
            <person name="Tsubouchi T."/>
            <person name="Morono Y."/>
            <person name="Uchiyama I."/>
            <person name="Ito T."/>
            <person name="Fujiyama A."/>
            <person name="Inagaki F."/>
            <person name="Takami H."/>
        </authorList>
    </citation>
    <scope>NUCLEOTIDE SEQUENCE</scope>
    <source>
        <strain evidence="1">Expedition CK06-06</strain>
    </source>
</reference>
<organism evidence="1">
    <name type="scientific">marine sediment metagenome</name>
    <dbReference type="NCBI Taxonomy" id="412755"/>
    <lineage>
        <taxon>unclassified sequences</taxon>
        <taxon>metagenomes</taxon>
        <taxon>ecological metagenomes</taxon>
    </lineage>
</organism>
<accession>X1A5F4</accession>
<comment type="caution">
    <text evidence="1">The sequence shown here is derived from an EMBL/GenBank/DDBJ whole genome shotgun (WGS) entry which is preliminary data.</text>
</comment>
<proteinExistence type="predicted"/>
<protein>
    <submittedName>
        <fullName evidence="1">Uncharacterized protein</fullName>
    </submittedName>
</protein>